<organism evidence="2 3">
    <name type="scientific">Exocentrus adspersus</name>
    <dbReference type="NCBI Taxonomy" id="1586481"/>
    <lineage>
        <taxon>Eukaryota</taxon>
        <taxon>Metazoa</taxon>
        <taxon>Ecdysozoa</taxon>
        <taxon>Arthropoda</taxon>
        <taxon>Hexapoda</taxon>
        <taxon>Insecta</taxon>
        <taxon>Pterygota</taxon>
        <taxon>Neoptera</taxon>
        <taxon>Endopterygota</taxon>
        <taxon>Coleoptera</taxon>
        <taxon>Polyphaga</taxon>
        <taxon>Cucujiformia</taxon>
        <taxon>Chrysomeloidea</taxon>
        <taxon>Cerambycidae</taxon>
        <taxon>Lamiinae</taxon>
        <taxon>Acanthocinini</taxon>
        <taxon>Exocentrus</taxon>
    </lineage>
</organism>
<sequence>MFINSGSIGKIPGALKVKSRSIKAPGIFNREYSPKMKIPGVNPSIILGAAHVFVAFLQINTKLYVKKNRSARLLKGPQTDNLSVKQYKNC</sequence>
<evidence type="ECO:0000313" key="2">
    <source>
        <dbReference type="EMBL" id="KAJ8925379.1"/>
    </source>
</evidence>
<keyword evidence="1" id="KW-1133">Transmembrane helix</keyword>
<reference evidence="2 3" key="1">
    <citation type="journal article" date="2023" name="Insect Mol. Biol.">
        <title>Genome sequencing provides insights into the evolution of gene families encoding plant cell wall-degrading enzymes in longhorned beetles.</title>
        <authorList>
            <person name="Shin N.R."/>
            <person name="Okamura Y."/>
            <person name="Kirsch R."/>
            <person name="Pauchet Y."/>
        </authorList>
    </citation>
    <scope>NUCLEOTIDE SEQUENCE [LARGE SCALE GENOMIC DNA]</scope>
    <source>
        <strain evidence="2">EAD_L_NR</strain>
    </source>
</reference>
<dbReference type="Proteomes" id="UP001159042">
    <property type="component" value="Unassembled WGS sequence"/>
</dbReference>
<protein>
    <submittedName>
        <fullName evidence="2">Uncharacterized protein</fullName>
    </submittedName>
</protein>
<feature type="transmembrane region" description="Helical" evidence="1">
    <location>
        <begin position="45"/>
        <end position="65"/>
    </location>
</feature>
<evidence type="ECO:0000256" key="1">
    <source>
        <dbReference type="SAM" id="Phobius"/>
    </source>
</evidence>
<comment type="caution">
    <text evidence="2">The sequence shown here is derived from an EMBL/GenBank/DDBJ whole genome shotgun (WGS) entry which is preliminary data.</text>
</comment>
<evidence type="ECO:0000313" key="3">
    <source>
        <dbReference type="Proteomes" id="UP001159042"/>
    </source>
</evidence>
<keyword evidence="1" id="KW-0812">Transmembrane</keyword>
<accession>A0AAV8WFR8</accession>
<keyword evidence="3" id="KW-1185">Reference proteome</keyword>
<name>A0AAV8WFR8_9CUCU</name>
<dbReference type="EMBL" id="JANEYG010000001">
    <property type="protein sequence ID" value="KAJ8925379.1"/>
    <property type="molecule type" value="Genomic_DNA"/>
</dbReference>
<gene>
    <name evidence="2" type="ORF">NQ315_009210</name>
</gene>
<keyword evidence="1" id="KW-0472">Membrane</keyword>
<dbReference type="AlphaFoldDB" id="A0AAV8WFR8"/>
<proteinExistence type="predicted"/>